<evidence type="ECO:0000256" key="3">
    <source>
        <dbReference type="ARBA" id="ARBA00022475"/>
    </source>
</evidence>
<evidence type="ECO:0000256" key="4">
    <source>
        <dbReference type="ARBA" id="ARBA00023136"/>
    </source>
</evidence>
<keyword evidence="4" id="KW-0472">Membrane</keyword>
<reference evidence="7 8" key="1">
    <citation type="submission" date="2021-01" db="EMBL/GenBank/DDBJ databases">
        <title>Genomic Encyclopedia of Type Strains, Phase IV (KMG-IV): sequencing the most valuable type-strain genomes for metagenomic binning, comparative biology and taxonomic classification.</title>
        <authorList>
            <person name="Goeker M."/>
        </authorList>
    </citation>
    <scope>NUCLEOTIDE SEQUENCE [LARGE SCALE GENOMIC DNA]</scope>
    <source>
        <strain evidence="7 8">DSM 25540</strain>
    </source>
</reference>
<evidence type="ECO:0000256" key="1">
    <source>
        <dbReference type="ARBA" id="ARBA00004236"/>
    </source>
</evidence>
<organism evidence="7 8">
    <name type="scientific">Geomicrobium sediminis</name>
    <dbReference type="NCBI Taxonomy" id="1347788"/>
    <lineage>
        <taxon>Bacteria</taxon>
        <taxon>Bacillati</taxon>
        <taxon>Bacillota</taxon>
        <taxon>Bacilli</taxon>
        <taxon>Bacillales</taxon>
        <taxon>Geomicrobium</taxon>
    </lineage>
</organism>
<evidence type="ECO:0000256" key="5">
    <source>
        <dbReference type="SAM" id="MobiDB-lite"/>
    </source>
</evidence>
<evidence type="ECO:0000256" key="2">
    <source>
        <dbReference type="ARBA" id="ARBA00022448"/>
    </source>
</evidence>
<proteinExistence type="predicted"/>
<feature type="region of interest" description="Disordered" evidence="5">
    <location>
        <begin position="25"/>
        <end position="46"/>
    </location>
</feature>
<dbReference type="InterPro" id="IPR007210">
    <property type="entry name" value="ABC_Gly_betaine_transp_sub-bd"/>
</dbReference>
<dbReference type="PROSITE" id="PS51257">
    <property type="entry name" value="PROKAR_LIPOPROTEIN"/>
    <property type="match status" value="1"/>
</dbReference>
<name>A0ABS2P9V6_9BACL</name>
<dbReference type="CDD" id="cd13639">
    <property type="entry name" value="PBP2_OpuAC_like"/>
    <property type="match status" value="1"/>
</dbReference>
<dbReference type="SUPFAM" id="SSF53850">
    <property type="entry name" value="Periplasmic binding protein-like II"/>
    <property type="match status" value="1"/>
</dbReference>
<evidence type="ECO:0000259" key="6">
    <source>
        <dbReference type="Pfam" id="PF04069"/>
    </source>
</evidence>
<dbReference type="Pfam" id="PF04069">
    <property type="entry name" value="OpuAC"/>
    <property type="match status" value="1"/>
</dbReference>
<sequence>MKYWKHSLLGISAVMLAACGNGDEDAANDDAGATEEEETTESATEGGELELVYVTWDSEVASNNVMKLVLEEAGYDTTITTVEQGVMWASVASGDADAHVAGWLPDDMKYDYEQFGDEVVDLGPNLENAQTGLAVPTYMDIDSIEELDGSVVSQITGIDAGAGVVSTTEEALEEYGIDDVTVQTSFDAAMTQELATHIANEEPIVVTAWQPHWKFNTHDLKFLEDPKGIFQEDGEIRTIVREGLEEDDPVAFQILDNFYWTTDDMNAVMLYISEEGMGEEEAAQKWIDDNRETVDEWLDVQ</sequence>
<dbReference type="PANTHER" id="PTHR47737">
    <property type="entry name" value="GLYCINE BETAINE/PROLINE BETAINE TRANSPORT SYSTEM PERMEASE PROTEIN PROW"/>
    <property type="match status" value="1"/>
</dbReference>
<keyword evidence="8" id="KW-1185">Reference proteome</keyword>
<accession>A0ABS2P9V6</accession>
<keyword evidence="2" id="KW-0813">Transport</keyword>
<dbReference type="Proteomes" id="UP000741863">
    <property type="component" value="Unassembled WGS sequence"/>
</dbReference>
<evidence type="ECO:0000313" key="7">
    <source>
        <dbReference type="EMBL" id="MBM7632160.1"/>
    </source>
</evidence>
<gene>
    <name evidence="7" type="ORF">JOD17_001253</name>
</gene>
<comment type="caution">
    <text evidence="7">The sequence shown here is derived from an EMBL/GenBank/DDBJ whole genome shotgun (WGS) entry which is preliminary data.</text>
</comment>
<keyword evidence="3" id="KW-1003">Cell membrane</keyword>
<dbReference type="Gene3D" id="3.40.190.100">
    <property type="entry name" value="Glycine betaine-binding periplasmic protein, domain 2"/>
    <property type="match status" value="1"/>
</dbReference>
<dbReference type="PANTHER" id="PTHR47737:SF1">
    <property type="entry name" value="GLYCINE BETAINE_PROLINE BETAINE TRANSPORT SYSTEM PERMEASE PROTEIN PROW"/>
    <property type="match status" value="1"/>
</dbReference>
<dbReference type="RefSeq" id="WP_204696278.1">
    <property type="nucleotide sequence ID" value="NZ_JAFBEC010000003.1"/>
</dbReference>
<comment type="subcellular location">
    <subcellularLocation>
        <location evidence="1">Cell membrane</location>
    </subcellularLocation>
</comment>
<evidence type="ECO:0000313" key="8">
    <source>
        <dbReference type="Proteomes" id="UP000741863"/>
    </source>
</evidence>
<feature type="domain" description="ABC-type glycine betaine transport system substrate-binding" evidence="6">
    <location>
        <begin position="49"/>
        <end position="288"/>
    </location>
</feature>
<protein>
    <submittedName>
        <fullName evidence="7">Glycine betaine/proline transport system substrate-binding protein</fullName>
    </submittedName>
</protein>
<dbReference type="EMBL" id="JAFBEC010000003">
    <property type="protein sequence ID" value="MBM7632160.1"/>
    <property type="molecule type" value="Genomic_DNA"/>
</dbReference>
<dbReference type="Gene3D" id="3.40.190.10">
    <property type="entry name" value="Periplasmic binding protein-like II"/>
    <property type="match status" value="1"/>
</dbReference>
<feature type="compositionally biased region" description="Acidic residues" evidence="5">
    <location>
        <begin position="25"/>
        <end position="40"/>
    </location>
</feature>